<reference evidence="1" key="1">
    <citation type="submission" date="2023-03" db="EMBL/GenBank/DDBJ databases">
        <title>Massive genome expansion in bonnet fungi (Mycena s.s.) driven by repeated elements and novel gene families across ecological guilds.</title>
        <authorList>
            <consortium name="Lawrence Berkeley National Laboratory"/>
            <person name="Harder C.B."/>
            <person name="Miyauchi S."/>
            <person name="Viragh M."/>
            <person name="Kuo A."/>
            <person name="Thoen E."/>
            <person name="Andreopoulos B."/>
            <person name="Lu D."/>
            <person name="Skrede I."/>
            <person name="Drula E."/>
            <person name="Henrissat B."/>
            <person name="Morin E."/>
            <person name="Kohler A."/>
            <person name="Barry K."/>
            <person name="LaButti K."/>
            <person name="Morin E."/>
            <person name="Salamov A."/>
            <person name="Lipzen A."/>
            <person name="Mereny Z."/>
            <person name="Hegedus B."/>
            <person name="Baldrian P."/>
            <person name="Stursova M."/>
            <person name="Weitz H."/>
            <person name="Taylor A."/>
            <person name="Grigoriev I.V."/>
            <person name="Nagy L.G."/>
            <person name="Martin F."/>
            <person name="Kauserud H."/>
        </authorList>
    </citation>
    <scope>NUCLEOTIDE SEQUENCE</scope>
    <source>
        <strain evidence="1">CBHHK067</strain>
    </source>
</reference>
<accession>A0AAD7DFF3</accession>
<protein>
    <submittedName>
        <fullName evidence="1">Uncharacterized protein</fullName>
    </submittedName>
</protein>
<dbReference type="Proteomes" id="UP001221757">
    <property type="component" value="Unassembled WGS sequence"/>
</dbReference>
<gene>
    <name evidence="1" type="ORF">B0H17DRAFT_983291</name>
</gene>
<comment type="caution">
    <text evidence="1">The sequence shown here is derived from an EMBL/GenBank/DDBJ whole genome shotgun (WGS) entry which is preliminary data.</text>
</comment>
<dbReference type="EMBL" id="JARKIE010000067">
    <property type="protein sequence ID" value="KAJ7690113.1"/>
    <property type="molecule type" value="Genomic_DNA"/>
</dbReference>
<proteinExistence type="predicted"/>
<dbReference type="AlphaFoldDB" id="A0AAD7DFF3"/>
<evidence type="ECO:0000313" key="2">
    <source>
        <dbReference type="Proteomes" id="UP001221757"/>
    </source>
</evidence>
<evidence type="ECO:0000313" key="1">
    <source>
        <dbReference type="EMBL" id="KAJ7690113.1"/>
    </source>
</evidence>
<name>A0AAD7DFF3_MYCRO</name>
<keyword evidence="2" id="KW-1185">Reference proteome</keyword>
<organism evidence="1 2">
    <name type="scientific">Mycena rosella</name>
    <name type="common">Pink bonnet</name>
    <name type="synonym">Agaricus rosellus</name>
    <dbReference type="NCBI Taxonomy" id="1033263"/>
    <lineage>
        <taxon>Eukaryota</taxon>
        <taxon>Fungi</taxon>
        <taxon>Dikarya</taxon>
        <taxon>Basidiomycota</taxon>
        <taxon>Agaricomycotina</taxon>
        <taxon>Agaricomycetes</taxon>
        <taxon>Agaricomycetidae</taxon>
        <taxon>Agaricales</taxon>
        <taxon>Marasmiineae</taxon>
        <taxon>Mycenaceae</taxon>
        <taxon>Mycena</taxon>
    </lineage>
</organism>
<sequence>MNSRALIYRLNPQSWSMGKAACGLVKTSRRQLDEVVGARVSRFRPICLEDYGIIWTEHGLRVARVFSLQSKGGGKNGKHDAVTDSSIITAISYASVQIYEHYHGAQFRDIPRATALLQTKQFGHIPSITFLCLLIATPKILRTGGIELSSEDSQRFTKLVGGLDKFNAAMVLFRKRGKKKPGEISEEEDAGDQ</sequence>